<feature type="compositionally biased region" description="Basic and acidic residues" evidence="9">
    <location>
        <begin position="1192"/>
        <end position="1226"/>
    </location>
</feature>
<protein>
    <submittedName>
        <fullName evidence="12">F-actin-uncapping LRRC16A isoform X4</fullName>
    </submittedName>
</protein>
<keyword evidence="5" id="KW-0963">Cytoplasm</keyword>
<evidence type="ECO:0000256" key="3">
    <source>
        <dbReference type="ARBA" id="ARBA00007298"/>
    </source>
</evidence>
<dbReference type="GO" id="GO:0005886">
    <property type="term" value="C:plasma membrane"/>
    <property type="evidence" value="ECO:0007669"/>
    <property type="project" value="UniProtKB-SubCell"/>
</dbReference>
<evidence type="ECO:0000256" key="6">
    <source>
        <dbReference type="ARBA" id="ARBA00022614"/>
    </source>
</evidence>
<feature type="compositionally biased region" description="Basic and acidic residues" evidence="9">
    <location>
        <begin position="1138"/>
        <end position="1155"/>
    </location>
</feature>
<feature type="compositionally biased region" description="Basic and acidic residues" evidence="9">
    <location>
        <begin position="861"/>
        <end position="884"/>
    </location>
</feature>
<evidence type="ECO:0000256" key="9">
    <source>
        <dbReference type="SAM" id="MobiDB-lite"/>
    </source>
</evidence>
<dbReference type="InterPro" id="IPR051279">
    <property type="entry name" value="PP1-Reg/Actin-Interact_Protein"/>
</dbReference>
<dbReference type="Gene3D" id="2.30.29.30">
    <property type="entry name" value="Pleckstrin-homology domain (PH domain)/Phosphotyrosine-binding domain (PTB)"/>
    <property type="match status" value="1"/>
</dbReference>
<feature type="domain" description="CARMIL pleckstrin homology" evidence="11">
    <location>
        <begin position="26"/>
        <end position="118"/>
    </location>
</feature>
<feature type="domain" description="CARMIL C-terminal" evidence="10">
    <location>
        <begin position="778"/>
        <end position="1047"/>
    </location>
</feature>
<dbReference type="GO" id="GO:0030027">
    <property type="term" value="C:lamellipodium"/>
    <property type="evidence" value="ECO:0007669"/>
    <property type="project" value="TreeGrafter"/>
</dbReference>
<gene>
    <name evidence="12" type="ORF">PACLA_8A069734</name>
</gene>
<feature type="compositionally biased region" description="Polar residues" evidence="9">
    <location>
        <begin position="1033"/>
        <end position="1042"/>
    </location>
</feature>
<name>A0A7D9HAY2_PARCT</name>
<dbReference type="Pfam" id="PF13516">
    <property type="entry name" value="LRR_6"/>
    <property type="match status" value="3"/>
</dbReference>
<keyword evidence="6" id="KW-0433">Leucine-rich repeat</keyword>
<accession>A0A7D9HAY2</accession>
<evidence type="ECO:0000256" key="2">
    <source>
        <dbReference type="ARBA" id="ARBA00004496"/>
    </source>
</evidence>
<evidence type="ECO:0000256" key="5">
    <source>
        <dbReference type="ARBA" id="ARBA00022490"/>
    </source>
</evidence>
<dbReference type="Gene3D" id="3.80.10.10">
    <property type="entry name" value="Ribonuclease Inhibitor"/>
    <property type="match status" value="1"/>
</dbReference>
<sequence>MAGKGNESHNFDKGLIQAAIGKNSEILLVKGIKLELRGDKIDSRILVVTSFRFYILTANKAPYKVDLSVHILDIHAIESKKPEQIVIQYGEKHVKFCLTKPGGTHIVIGELIANLKINFSGGNLDELVRKDMPSDKLESINNVVNKLTSSESLTEAGPCGGFSRSYACICNQMGVPFVEEVAWDVDTIYLSNDTKEFDIQHFDHLEPRELIPIIATLEYNAWFTKLVCVTYKLPAEILDVITRVIKRSTTIVEIVLDGVSLGREFCQKLATALTSNPKSALERIDLSRNPSAEDRGIIHLIGGFSKLSHGLDSLNLHETGITNKGVAAIGQMLKSSKYMSTSLTRLNLSNNPIKADGVTAICDFLAQPNALTHVDLSSTECFVENIFGALIRGCCQNLTYLNMSGNQFTNRKSKDANLSSSFQKFFSSTAALKEIKMSECRLPADAVRAMFLGLTENHVVKEVTVDISKNELKTAGLRAITGPLSHVGNVYSLDLSDNGFESDLIPLCESLCGNKALKKLYLGQNCHKGRNLNNIMEALIKLISVENSPIEFLSLAESRLKQSITLLFDSLGTNESLVELDISGNLMGDEGARVLAKALQINSKLRVIHWDRNNVTQNGFRDMALGIENNLTLQSMPMPINDVALCLKPATEKALKQIEKCLSRNHSPSQAVTEQAYRLQQGLMMTSTQQQMVDKLIVHLQDTARVLRSSPDETVKSALRNALRCINDADRLKQLFLKFHMSTSSKNMEERLSSLASDIHNSIQQQMKENVEKILECTESNCPFVTDQQGVKENLKTACEGKANVSKAFIDTVFLQQLAPVILNEVSEKKLNLSTIVVDTLMDEVISQLEQQQAKLDMLVKEHKKEQAEPSEEKSTETEEHNDNLIEAAQKAKNRLSAAQNRRSVRFPEDAESDVFTPSNHPRRRPTINRKRKTSEAAEEDAKKKEPVAADTETAPKGLVHVTKNRAKPARGRRPPTRAPGGQQNNVAAAGPEIVVDNFDAGIDSFFNKPAARPQSAALPSTTKLVTDPAISKSATISQRPQSSKKKHDKEQRYSFVSYVTLQEEAEDNHKEPQEKKKHGILGGLGIFKKKNQDKKSPGTPRKESKKDHKKSQDDLTDAGPTPEKKPDSKPVESSPKPAEETHTKPTPEKPEKQPKRPPGRPQKPEKHVPSEAEKPAEPETKPETTETPSEPPKERTEGGEEKEDGGKQEGGEGEPAKEDVEEKPKPQPKGPPKFGVGLAMGPMGGDLLAEMKKRNERTNSGSKKSPEPKPRQRVGTNPDVRPVVPLRPSSMKRSVKAKSAADLISVAKDSKPTPQPRPREGENKKERRLSNEAGKPVPPKPAPKEKPNVSARPTVPKRPPSVSRSRGNSQKEDAERRKSLDAEKRKSVEAETVPETKEETPEQPAAKDKIVEDEVFDKPAEKTQEVSEKESGDKPRTEDEPEKPKADEKVAVDEKPEDEKPEDENPTAVSLEKDTSISPEKDTPQDDPTETATEGKDLSEASIPDTTQSTGENEAPKETDTPKTTSEGDEVEEVSEKPKDTNDNETDTSEDSMTKAEPSTTEAESDDVIKSSVDKELLEEALTSAKDTSF</sequence>
<dbReference type="GO" id="GO:0034315">
    <property type="term" value="P:regulation of Arp2/3 complex-mediated actin nucleation"/>
    <property type="evidence" value="ECO:0007669"/>
    <property type="project" value="TreeGrafter"/>
</dbReference>
<dbReference type="GO" id="GO:0005737">
    <property type="term" value="C:cytoplasm"/>
    <property type="evidence" value="ECO:0007669"/>
    <property type="project" value="UniProtKB-SubCell"/>
</dbReference>
<evidence type="ECO:0000259" key="10">
    <source>
        <dbReference type="Pfam" id="PF16000"/>
    </source>
</evidence>
<evidence type="ECO:0000256" key="4">
    <source>
        <dbReference type="ARBA" id="ARBA00022475"/>
    </source>
</evidence>
<comment type="caution">
    <text evidence="12">The sequence shown here is derived from an EMBL/GenBank/DDBJ whole genome shotgun (WGS) entry which is preliminary data.</text>
</comment>
<feature type="compositionally biased region" description="Basic and acidic residues" evidence="9">
    <location>
        <begin position="1370"/>
        <end position="1459"/>
    </location>
</feature>
<dbReference type="InterPro" id="IPR032675">
    <property type="entry name" value="LRR_dom_sf"/>
</dbReference>
<evidence type="ECO:0000256" key="7">
    <source>
        <dbReference type="ARBA" id="ARBA00022737"/>
    </source>
</evidence>
<keyword evidence="13" id="KW-1185">Reference proteome</keyword>
<dbReference type="Proteomes" id="UP001152795">
    <property type="component" value="Unassembled WGS sequence"/>
</dbReference>
<evidence type="ECO:0000256" key="1">
    <source>
        <dbReference type="ARBA" id="ARBA00004236"/>
    </source>
</evidence>
<dbReference type="InterPro" id="IPR031943">
    <property type="entry name" value="CARMIL_C"/>
</dbReference>
<feature type="compositionally biased region" description="Basic and acidic residues" evidence="9">
    <location>
        <begin position="1318"/>
        <end position="1331"/>
    </location>
</feature>
<feature type="compositionally biased region" description="Basic and acidic residues" evidence="9">
    <location>
        <begin position="1163"/>
        <end position="1185"/>
    </location>
</feature>
<keyword evidence="4" id="KW-1003">Cell membrane</keyword>
<dbReference type="GO" id="GO:0016477">
    <property type="term" value="P:cell migration"/>
    <property type="evidence" value="ECO:0007669"/>
    <property type="project" value="TreeGrafter"/>
</dbReference>
<dbReference type="Pfam" id="PF17888">
    <property type="entry name" value="Carm_PH"/>
    <property type="match status" value="1"/>
</dbReference>
<feature type="region of interest" description="Disordered" evidence="9">
    <location>
        <begin position="1004"/>
        <end position="1575"/>
    </location>
</feature>
<reference evidence="12" key="1">
    <citation type="submission" date="2020-04" db="EMBL/GenBank/DDBJ databases">
        <authorList>
            <person name="Alioto T."/>
            <person name="Alioto T."/>
            <person name="Gomez Garrido J."/>
        </authorList>
    </citation>
    <scope>NUCLEOTIDE SEQUENCE</scope>
    <source>
        <strain evidence="12">A484AB</strain>
    </source>
</reference>
<keyword evidence="8" id="KW-0472">Membrane</keyword>
<feature type="compositionally biased region" description="Basic residues" evidence="9">
    <location>
        <begin position="963"/>
        <end position="976"/>
    </location>
</feature>
<feature type="compositionally biased region" description="Basic and acidic residues" evidence="9">
    <location>
        <begin position="1094"/>
        <end position="1114"/>
    </location>
</feature>
<dbReference type="Pfam" id="PF16000">
    <property type="entry name" value="CARMIL_C"/>
    <property type="match status" value="1"/>
</dbReference>
<dbReference type="SUPFAM" id="SSF52047">
    <property type="entry name" value="RNI-like"/>
    <property type="match status" value="2"/>
</dbReference>
<evidence type="ECO:0000256" key="8">
    <source>
        <dbReference type="ARBA" id="ARBA00023136"/>
    </source>
</evidence>
<proteinExistence type="inferred from homology"/>
<dbReference type="PANTHER" id="PTHR24112">
    <property type="entry name" value="LEUCINE-RICH REPEAT, ISOFORM F-RELATED"/>
    <property type="match status" value="1"/>
</dbReference>
<organism evidence="12 13">
    <name type="scientific">Paramuricea clavata</name>
    <name type="common">Red gorgonian</name>
    <name type="synonym">Violescent sea-whip</name>
    <dbReference type="NCBI Taxonomy" id="317549"/>
    <lineage>
        <taxon>Eukaryota</taxon>
        <taxon>Metazoa</taxon>
        <taxon>Cnidaria</taxon>
        <taxon>Anthozoa</taxon>
        <taxon>Octocorallia</taxon>
        <taxon>Malacalcyonacea</taxon>
        <taxon>Plexauridae</taxon>
        <taxon>Paramuricea</taxon>
    </lineage>
</organism>
<feature type="compositionally biased region" description="Basic residues" evidence="9">
    <location>
        <begin position="921"/>
        <end position="933"/>
    </location>
</feature>
<evidence type="ECO:0000259" key="11">
    <source>
        <dbReference type="Pfam" id="PF17888"/>
    </source>
</evidence>
<feature type="region of interest" description="Disordered" evidence="9">
    <location>
        <begin position="861"/>
        <end position="991"/>
    </location>
</feature>
<comment type="subcellular location">
    <subcellularLocation>
        <location evidence="1">Cell membrane</location>
    </subcellularLocation>
    <subcellularLocation>
        <location evidence="2">Cytoplasm</location>
    </subcellularLocation>
</comment>
<dbReference type="InterPro" id="IPR011993">
    <property type="entry name" value="PH-like_dom_sf"/>
</dbReference>
<dbReference type="InterPro" id="IPR041245">
    <property type="entry name" value="CARMIL_PH"/>
</dbReference>
<feature type="compositionally biased region" description="Basic and acidic residues" evidence="9">
    <location>
        <begin position="1472"/>
        <end position="1485"/>
    </location>
</feature>
<dbReference type="OrthoDB" id="18598at2759"/>
<evidence type="ECO:0000313" key="13">
    <source>
        <dbReference type="Proteomes" id="UP001152795"/>
    </source>
</evidence>
<dbReference type="SMART" id="SM00368">
    <property type="entry name" value="LRR_RI"/>
    <property type="match status" value="5"/>
</dbReference>
<comment type="similarity">
    <text evidence="3">Belongs to the CARMIL family.</text>
</comment>
<dbReference type="EMBL" id="CACRXK020000168">
    <property type="protein sequence ID" value="CAB3979103.1"/>
    <property type="molecule type" value="Genomic_DNA"/>
</dbReference>
<dbReference type="InterPro" id="IPR001611">
    <property type="entry name" value="Leu-rich_rpt"/>
</dbReference>
<feature type="compositionally biased region" description="Basic and acidic residues" evidence="9">
    <location>
        <begin position="934"/>
        <end position="948"/>
    </location>
</feature>
<evidence type="ECO:0000313" key="12">
    <source>
        <dbReference type="EMBL" id="CAB3979103.1"/>
    </source>
</evidence>
<dbReference type="PANTHER" id="PTHR24112:SF66">
    <property type="entry name" value="LEUCINE-RICH REPEAT, ISOFORM F"/>
    <property type="match status" value="1"/>
</dbReference>
<keyword evidence="7" id="KW-0677">Repeat</keyword>